<dbReference type="RefSeq" id="WP_160289380.1">
    <property type="nucleotide sequence ID" value="NZ_CP011070.1"/>
</dbReference>
<name>A0A0D5C0M7_9ARCH</name>
<evidence type="ECO:0000313" key="2">
    <source>
        <dbReference type="Proteomes" id="UP000032408"/>
    </source>
</evidence>
<protein>
    <submittedName>
        <fullName evidence="1">Uncharacterized protein</fullName>
    </submittedName>
</protein>
<dbReference type="HOGENOM" id="CLU_3162934_0_0_2"/>
<reference evidence="2" key="1">
    <citation type="submission" date="2015-03" db="EMBL/GenBank/DDBJ databases">
        <title>Characterization of two novel Thaumarchaeota isolated from the Northern Adriatic Sea.</title>
        <authorList>
            <person name="Bayer B."/>
            <person name="Vojvoda J."/>
            <person name="Offre P."/>
            <person name="Srivastava A."/>
            <person name="Elisabeth N."/>
            <person name="Garcia J.A.L."/>
            <person name="Schleper C."/>
            <person name="Herndl G.J."/>
        </authorList>
    </citation>
    <scope>NUCLEOTIDE SEQUENCE [LARGE SCALE GENOMIC DNA]</scope>
    <source>
        <strain evidence="2">NF5</strain>
    </source>
</reference>
<dbReference type="EMBL" id="CP011070">
    <property type="protein sequence ID" value="AJW70329.1"/>
    <property type="molecule type" value="Genomic_DNA"/>
</dbReference>
<gene>
    <name evidence="1" type="ORF">NADRNF5_0633</name>
</gene>
<accession>A0A0D5C0M7</accession>
<dbReference type="Proteomes" id="UP000032408">
    <property type="component" value="Chromosome"/>
</dbReference>
<dbReference type="KEGG" id="nin:NADRNF5_0633"/>
<reference evidence="1 2" key="2">
    <citation type="journal article" date="2016" name="ISME J.">
        <title>Physiological and genomic characterization of two novel marine thaumarchaeal strains indicates niche differentiation.</title>
        <authorList>
            <person name="Bayer B."/>
            <person name="Vojvoda J."/>
            <person name="Offre P."/>
            <person name="Alves R.J."/>
            <person name="Elisabeth N.H."/>
            <person name="Garcia J.A."/>
            <person name="Volland J.M."/>
            <person name="Srivastava A."/>
            <person name="Schleper C."/>
            <person name="Herndl G.J."/>
        </authorList>
    </citation>
    <scope>NUCLEOTIDE SEQUENCE [LARGE SCALE GENOMIC DNA]</scope>
    <source>
        <strain evidence="1 2">NF5</strain>
    </source>
</reference>
<dbReference type="AlphaFoldDB" id="A0A0D5C0M7"/>
<keyword evidence="2" id="KW-1185">Reference proteome</keyword>
<sequence>MNEIIQTVIRKTDLRNLDELVFLTKTTDIPETRNAAMNDGNKRRERS</sequence>
<organism evidence="1 2">
    <name type="scientific">Nitrosopumilus adriaticus</name>
    <dbReference type="NCBI Taxonomy" id="1580092"/>
    <lineage>
        <taxon>Archaea</taxon>
        <taxon>Nitrososphaerota</taxon>
        <taxon>Nitrososphaeria</taxon>
        <taxon>Nitrosopumilales</taxon>
        <taxon>Nitrosopumilaceae</taxon>
        <taxon>Nitrosopumilus</taxon>
    </lineage>
</organism>
<evidence type="ECO:0000313" key="1">
    <source>
        <dbReference type="EMBL" id="AJW70329.1"/>
    </source>
</evidence>
<proteinExistence type="predicted"/>
<dbReference type="GeneID" id="43685823"/>